<feature type="transmembrane region" description="Helical" evidence="8">
    <location>
        <begin position="580"/>
        <end position="608"/>
    </location>
</feature>
<feature type="domain" description="NADH:quinone oxidoreductase/Mrp antiporter transmembrane" evidence="9">
    <location>
        <begin position="6"/>
        <end position="150"/>
    </location>
</feature>
<dbReference type="Pfam" id="PF00361">
    <property type="entry name" value="Proton_antipo_M"/>
    <property type="match status" value="3"/>
</dbReference>
<feature type="transmembrane region" description="Helical" evidence="8">
    <location>
        <begin position="1029"/>
        <end position="1046"/>
    </location>
</feature>
<feature type="transmembrane region" description="Helical" evidence="8">
    <location>
        <begin position="614"/>
        <end position="633"/>
    </location>
</feature>
<dbReference type="GO" id="GO:0005886">
    <property type="term" value="C:plasma membrane"/>
    <property type="evidence" value="ECO:0007669"/>
    <property type="project" value="UniProtKB-SubCell"/>
</dbReference>
<feature type="transmembrane region" description="Helical" evidence="8">
    <location>
        <begin position="59"/>
        <end position="78"/>
    </location>
</feature>
<dbReference type="EMBL" id="JACHIH010000053">
    <property type="protein sequence ID" value="MBB5049947.1"/>
    <property type="molecule type" value="Genomic_DNA"/>
</dbReference>
<feature type="transmembrane region" description="Helical" evidence="8">
    <location>
        <begin position="812"/>
        <end position="830"/>
    </location>
</feature>
<keyword evidence="3 7" id="KW-0812">Transmembrane</keyword>
<feature type="transmembrane region" description="Helical" evidence="8">
    <location>
        <begin position="229"/>
        <end position="249"/>
    </location>
</feature>
<feature type="transmembrane region" description="Helical" evidence="8">
    <location>
        <begin position="403"/>
        <end position="426"/>
    </location>
</feature>
<keyword evidence="6 8" id="KW-0472">Membrane</keyword>
<feature type="transmembrane region" description="Helical" evidence="8">
    <location>
        <begin position="333"/>
        <end position="351"/>
    </location>
</feature>
<accession>A0A7W7Z9F5</accession>
<feature type="transmembrane region" description="Helical" evidence="8">
    <location>
        <begin position="731"/>
        <end position="751"/>
    </location>
</feature>
<feature type="transmembrane region" description="Helical" evidence="8">
    <location>
        <begin position="99"/>
        <end position="118"/>
    </location>
</feature>
<evidence type="ECO:0000256" key="3">
    <source>
        <dbReference type="ARBA" id="ARBA00022692"/>
    </source>
</evidence>
<feature type="transmembrane region" description="Helical" evidence="8">
    <location>
        <begin position="998"/>
        <end position="1017"/>
    </location>
</feature>
<evidence type="ECO:0000256" key="4">
    <source>
        <dbReference type="ARBA" id="ARBA00022989"/>
    </source>
</evidence>
<feature type="domain" description="NADH:quinone oxidoreductase/Mrp antiporter transmembrane" evidence="9">
    <location>
        <begin position="805"/>
        <end position="1108"/>
    </location>
</feature>
<dbReference type="AlphaFoldDB" id="A0A7W7Z9F5"/>
<keyword evidence="11" id="KW-1185">Reference proteome</keyword>
<feature type="transmembrane region" description="Helical" evidence="8">
    <location>
        <begin position="540"/>
        <end position="559"/>
    </location>
</feature>
<feature type="transmembrane region" description="Helical" evidence="8">
    <location>
        <begin position="654"/>
        <end position="673"/>
    </location>
</feature>
<evidence type="ECO:0000256" key="5">
    <source>
        <dbReference type="ARBA" id="ARBA00023002"/>
    </source>
</evidence>
<feature type="transmembrane region" description="Helical" evidence="8">
    <location>
        <begin position="310"/>
        <end position="327"/>
    </location>
</feature>
<evidence type="ECO:0000313" key="11">
    <source>
        <dbReference type="Proteomes" id="UP000542353"/>
    </source>
</evidence>
<keyword evidence="5" id="KW-0560">Oxidoreductase</keyword>
<keyword evidence="2" id="KW-1003">Cell membrane</keyword>
<feature type="transmembrane region" description="Helical" evidence="8">
    <location>
        <begin position="882"/>
        <end position="900"/>
    </location>
</feature>
<feature type="transmembrane region" description="Helical" evidence="8">
    <location>
        <begin position="1189"/>
        <end position="1209"/>
    </location>
</feature>
<feature type="transmembrane region" description="Helical" evidence="8">
    <location>
        <begin position="938"/>
        <end position="958"/>
    </location>
</feature>
<dbReference type="RefSeq" id="WP_184262727.1">
    <property type="nucleotide sequence ID" value="NZ_JACHIH010000053.1"/>
</dbReference>
<evidence type="ECO:0000256" key="6">
    <source>
        <dbReference type="ARBA" id="ARBA00023136"/>
    </source>
</evidence>
<feature type="transmembrane region" description="Helical" evidence="8">
    <location>
        <begin position="138"/>
        <end position="156"/>
    </location>
</feature>
<feature type="transmembrane region" description="Helical" evidence="8">
    <location>
        <begin position="177"/>
        <end position="202"/>
    </location>
</feature>
<evidence type="ECO:0000256" key="7">
    <source>
        <dbReference type="RuleBase" id="RU000320"/>
    </source>
</evidence>
<feature type="transmembrane region" description="Helical" evidence="8">
    <location>
        <begin position="1058"/>
        <end position="1076"/>
    </location>
</feature>
<feature type="transmembrane region" description="Helical" evidence="8">
    <location>
        <begin position="842"/>
        <end position="862"/>
    </location>
</feature>
<feature type="transmembrane region" description="Helical" evidence="8">
    <location>
        <begin position="704"/>
        <end position="724"/>
    </location>
</feature>
<evidence type="ECO:0000259" key="9">
    <source>
        <dbReference type="Pfam" id="PF00361"/>
    </source>
</evidence>
<dbReference type="PANTHER" id="PTHR42682">
    <property type="entry name" value="HYDROGENASE-4 COMPONENT F"/>
    <property type="match status" value="1"/>
</dbReference>
<feature type="transmembrane region" description="Helical" evidence="8">
    <location>
        <begin position="256"/>
        <end position="275"/>
    </location>
</feature>
<keyword evidence="10" id="KW-0456">Lyase</keyword>
<feature type="domain" description="NADH:quinone oxidoreductase/Mrp antiporter transmembrane" evidence="9">
    <location>
        <begin position="327"/>
        <end position="627"/>
    </location>
</feature>
<comment type="caution">
    <text evidence="10">The sequence shown here is derived from an EMBL/GenBank/DDBJ whole genome shotgun (WGS) entry which is preliminary data.</text>
</comment>
<feature type="transmembrane region" description="Helical" evidence="8">
    <location>
        <begin position="6"/>
        <end position="26"/>
    </location>
</feature>
<reference evidence="10 11" key="1">
    <citation type="submission" date="2020-08" db="EMBL/GenBank/DDBJ databases">
        <title>Genomic Encyclopedia of Type Strains, Phase IV (KMG-IV): sequencing the most valuable type-strain genomes for metagenomic binning, comparative biology and taxonomic classification.</title>
        <authorList>
            <person name="Goeker M."/>
        </authorList>
    </citation>
    <scope>NUCLEOTIDE SEQUENCE [LARGE SCALE GENOMIC DNA]</scope>
    <source>
        <strain evidence="10 11">DSM 12706</strain>
    </source>
</reference>
<organism evidence="10 11">
    <name type="scientific">Rhodopseudomonas rhenobacensis</name>
    <dbReference type="NCBI Taxonomy" id="87461"/>
    <lineage>
        <taxon>Bacteria</taxon>
        <taxon>Pseudomonadati</taxon>
        <taxon>Pseudomonadota</taxon>
        <taxon>Alphaproteobacteria</taxon>
        <taxon>Hyphomicrobiales</taxon>
        <taxon>Nitrobacteraceae</taxon>
        <taxon>Rhodopseudomonas</taxon>
    </lineage>
</organism>
<dbReference type="Proteomes" id="UP000542353">
    <property type="component" value="Unassembled WGS sequence"/>
</dbReference>
<feature type="transmembrane region" description="Helical" evidence="8">
    <location>
        <begin position="757"/>
        <end position="776"/>
    </location>
</feature>
<feature type="transmembrane region" description="Helical" evidence="8">
    <location>
        <begin position="509"/>
        <end position="534"/>
    </location>
</feature>
<sequence>MAHISLLGWLGLFLTLAGEVTALMQIRDLKRMLIASCIAELGYVLMGFGVGTLTGDTGAVMHLGYQMVMRALLLLAAWHLIRRTGSSKLDDLVGSVERFPFVSLMFGFGMFSVMGLSPFKGAFSKFIILYAAIENGDWLLAVGGTIASIIAAVYFIRTVQVVCFQRQSHGILKDKPISFFAITPRDAPMVVLALATIVMSLYPDPFLAMAATAAGMADHSALPEFETAWSAPVLLPYVGGFLLFVLGRFSPSLRSVGAAVIAAATFALVVFTLKSGDVGDYFALIFAGIGLAVTVYSIRYIAHSHAINRYFFFLFVMIGSLIGVATANHLGNFYLFWELMTWSSYLLVIHEQTDKALKAGMKYFLICTSGAYVMHLGILLLHTQLGTFELSEIAERASLLTPAMGWLIAATFLVGLGAKAGLFPLHSWLPDAHPVAPSSISAPMSGILTKAGILGIVKLLFAVFGAASFVHLDVFGGLTAPGVVLIVLGCVTFLIGEIQAYRQTDIKRLLAYSTLAQVGEITMVIGVGTYLALAGALVHVANHAIMKTLLFFCAGALIMRAKGQTLDALKGIGRKMPFTAFCMGIGLLAIMSVPPFGGFVGKFLMIYACVEAGQIPVAIVMLLGGVIGAMYYARILRVVFFAPYSGPEIAEAPLSMRIVLGALAALCVVNGLYPDAVLHLVLPVVDRLAAHSELTRAALPPLTMQWSLAAAIAALGAIAVYLLGRGRPLRAGVLSVGVMAAALIGVLVQTSSYDALSFWYAAAIVAMGGVNLCYSIGYMAHGHAQNRFFFYFLAMIAGLLGVTASGNLFSFFAFWELMSSWTLYLVISHDETAEALREGTKYFIFNFVGASVLFLGVTMLAATTGTFQIAELAAAVGKLQPAALLVPVSLIFIGFLMKAAQLPLRIDYQMHTVPAPTPVSGYISAVLLKVGPYGILKFFVVLGAGTTFAKLAAISPWMPNLMQVVAVIAAITLLYAGAMAVVQTGIKRLLIYSTVSQLGYILLGISLGTSLGIAGGLMHAANHMLLKDLLFLVAGCILAQAHITSLDELGGLGRKMPITFGIFLFAGLSLAGIPPLNGFGSKWLIYQAAFESGHYLLALAALMSSLFTLAAVLKFAHTAFMGQLSPVAAGMKEAPAVMLAPMLLLVAASVAVGVFPGLLLVPIAGIQASLGLEPVAANWLGGLPGSSPFNPLVLSLALVAVGLIGWLYYRIAGSTKVASYVHTGGVMNIPNARMHMPASALYETPERLIRLALRAEPAIESPSHD</sequence>
<protein>
    <submittedName>
        <fullName evidence="10">Formate hydrogenlyase subunit 3/multisubunit Na+/H+ antiporter MnhD subunit</fullName>
    </submittedName>
</protein>
<feature type="transmembrane region" description="Helical" evidence="8">
    <location>
        <begin position="281"/>
        <end position="298"/>
    </location>
</feature>
<keyword evidence="4 8" id="KW-1133">Transmembrane helix</keyword>
<dbReference type="GO" id="GO:0016491">
    <property type="term" value="F:oxidoreductase activity"/>
    <property type="evidence" value="ECO:0007669"/>
    <property type="project" value="UniProtKB-KW"/>
</dbReference>
<feature type="transmembrane region" description="Helical" evidence="8">
    <location>
        <begin position="363"/>
        <end position="383"/>
    </location>
</feature>
<gene>
    <name evidence="10" type="ORF">HNR60_004732</name>
</gene>
<feature type="transmembrane region" description="Helical" evidence="8">
    <location>
        <begin position="1096"/>
        <end position="1116"/>
    </location>
</feature>
<feature type="transmembrane region" description="Helical" evidence="8">
    <location>
        <begin position="478"/>
        <end position="497"/>
    </location>
</feature>
<dbReference type="InterPro" id="IPR052175">
    <property type="entry name" value="ComplexI-like_HydComp"/>
</dbReference>
<evidence type="ECO:0000256" key="1">
    <source>
        <dbReference type="ARBA" id="ARBA00004651"/>
    </source>
</evidence>
<dbReference type="GO" id="GO:0016829">
    <property type="term" value="F:lyase activity"/>
    <property type="evidence" value="ECO:0007669"/>
    <property type="project" value="UniProtKB-KW"/>
</dbReference>
<feature type="transmembrane region" description="Helical" evidence="8">
    <location>
        <begin position="447"/>
        <end position="472"/>
    </location>
</feature>
<dbReference type="InterPro" id="IPR001750">
    <property type="entry name" value="ND/Mrp_TM"/>
</dbReference>
<evidence type="ECO:0000256" key="2">
    <source>
        <dbReference type="ARBA" id="ARBA00022475"/>
    </source>
</evidence>
<feature type="transmembrane region" description="Helical" evidence="8">
    <location>
        <begin position="1136"/>
        <end position="1169"/>
    </location>
</feature>
<evidence type="ECO:0000313" key="10">
    <source>
        <dbReference type="EMBL" id="MBB5049947.1"/>
    </source>
</evidence>
<proteinExistence type="predicted"/>
<dbReference type="PANTHER" id="PTHR42682:SF4">
    <property type="entry name" value="NADH-UBIQUINONE_PLASTOQUINONE"/>
    <property type="match status" value="1"/>
</dbReference>
<feature type="transmembrane region" description="Helical" evidence="8">
    <location>
        <begin position="964"/>
        <end position="986"/>
    </location>
</feature>
<comment type="subcellular location">
    <subcellularLocation>
        <location evidence="1">Cell membrane</location>
        <topology evidence="1">Multi-pass membrane protein</topology>
    </subcellularLocation>
    <subcellularLocation>
        <location evidence="7">Membrane</location>
        <topology evidence="7">Multi-pass membrane protein</topology>
    </subcellularLocation>
</comment>
<feature type="transmembrane region" description="Helical" evidence="8">
    <location>
        <begin position="788"/>
        <end position="806"/>
    </location>
</feature>
<dbReference type="PRINTS" id="PR01434">
    <property type="entry name" value="NADHDHGNASE5"/>
</dbReference>
<name>A0A7W7Z9F5_9BRAD</name>
<feature type="transmembrane region" description="Helical" evidence="8">
    <location>
        <begin position="33"/>
        <end position="53"/>
    </location>
</feature>
<evidence type="ECO:0000256" key="8">
    <source>
        <dbReference type="SAM" id="Phobius"/>
    </source>
</evidence>